<evidence type="ECO:0000256" key="2">
    <source>
        <dbReference type="ARBA" id="ARBA00022857"/>
    </source>
</evidence>
<gene>
    <name evidence="4" type="ORF">DFH07DRAFT_946620</name>
</gene>
<sequence length="541" mass="57648">MTAIRNLPMFEGIALVTGAAQGIGKAIALRLADDGFDVAVNDVPANSENLSEVVKEIRAKGRTSSAHLADVSVEDQVKGMVAEVHYLVISYLTFLKMVANAGVCKWARLSDTSVDEWDRVMAINGRGTFLCYKYAGMQMISQGRGGRIIGACSVAGKRVGSIFMGTYSASKFAVRGLTQAAALEFGRYSITVNSYAPGAIETQMLDYLDQNSSMSTGSGPGSFTRIMTDNTPLRRIGTTTDIAQLVSFIASKESAFITGQTIAAKNPPHDIVRQSPSADGEPALTSDEREGPCAGRHTHARGIGKAIALRLADDGFNVAINDIANQASALAEVVEEIKQKGREGSAHVADVAIEEQVRNMVEQVVDTYGRLDAMVANAGVASYTPMFEMSTQEWDRILSINARGTFLCYKYAGKQMIKQGHGGRIVGASSIAGKQGSPFNPAYTAAKFAVRGLTQVASLEFGRYSITVNAYAPGAIDTDMLSFVNPSGRSESIDDQFKQASPLGIIGVPNDVANLVAFLVSKESQFMTGQTISINGGVYFD</sequence>
<accession>A0AAD7HLP8</accession>
<dbReference type="InterPro" id="IPR036291">
    <property type="entry name" value="NAD(P)-bd_dom_sf"/>
</dbReference>
<evidence type="ECO:0000313" key="4">
    <source>
        <dbReference type="EMBL" id="KAJ7722874.1"/>
    </source>
</evidence>
<dbReference type="EMBL" id="JARJLG010000253">
    <property type="protein sequence ID" value="KAJ7722874.1"/>
    <property type="molecule type" value="Genomic_DNA"/>
</dbReference>
<dbReference type="GO" id="GO:0048038">
    <property type="term" value="F:quinone binding"/>
    <property type="evidence" value="ECO:0007669"/>
    <property type="project" value="TreeGrafter"/>
</dbReference>
<dbReference type="PRINTS" id="PR00081">
    <property type="entry name" value="GDHRDH"/>
</dbReference>
<dbReference type="PANTHER" id="PTHR42760">
    <property type="entry name" value="SHORT-CHAIN DEHYDROGENASES/REDUCTASES FAMILY MEMBER"/>
    <property type="match status" value="1"/>
</dbReference>
<dbReference type="GO" id="GO:0006633">
    <property type="term" value="P:fatty acid biosynthetic process"/>
    <property type="evidence" value="ECO:0007669"/>
    <property type="project" value="TreeGrafter"/>
</dbReference>
<dbReference type="AlphaFoldDB" id="A0AAD7HLP8"/>
<dbReference type="PANTHER" id="PTHR42760:SF121">
    <property type="entry name" value="3-OXOACYL-(ACYL-CARRIER-PROTEIN) REDUCTASE"/>
    <property type="match status" value="1"/>
</dbReference>
<protein>
    <submittedName>
        <fullName evidence="4">NAD(P)-binding protein</fullName>
    </submittedName>
</protein>
<proteinExistence type="inferred from homology"/>
<reference evidence="4" key="1">
    <citation type="submission" date="2023-03" db="EMBL/GenBank/DDBJ databases">
        <title>Massive genome expansion in bonnet fungi (Mycena s.s.) driven by repeated elements and novel gene families across ecological guilds.</title>
        <authorList>
            <consortium name="Lawrence Berkeley National Laboratory"/>
            <person name="Harder C.B."/>
            <person name="Miyauchi S."/>
            <person name="Viragh M."/>
            <person name="Kuo A."/>
            <person name="Thoen E."/>
            <person name="Andreopoulos B."/>
            <person name="Lu D."/>
            <person name="Skrede I."/>
            <person name="Drula E."/>
            <person name="Henrissat B."/>
            <person name="Morin E."/>
            <person name="Kohler A."/>
            <person name="Barry K."/>
            <person name="LaButti K."/>
            <person name="Morin E."/>
            <person name="Salamov A."/>
            <person name="Lipzen A."/>
            <person name="Mereny Z."/>
            <person name="Hegedus B."/>
            <person name="Baldrian P."/>
            <person name="Stursova M."/>
            <person name="Weitz H."/>
            <person name="Taylor A."/>
            <person name="Grigoriev I.V."/>
            <person name="Nagy L.G."/>
            <person name="Martin F."/>
            <person name="Kauserud H."/>
        </authorList>
    </citation>
    <scope>NUCLEOTIDE SEQUENCE</scope>
    <source>
        <strain evidence="4">CBHHK188m</strain>
    </source>
</reference>
<comment type="caution">
    <text evidence="4">The sequence shown here is derived from an EMBL/GenBank/DDBJ whole genome shotgun (WGS) entry which is preliminary data.</text>
</comment>
<dbReference type="Pfam" id="PF00106">
    <property type="entry name" value="adh_short"/>
    <property type="match status" value="1"/>
</dbReference>
<dbReference type="FunFam" id="3.40.50.720:FF:000084">
    <property type="entry name" value="Short-chain dehydrogenase reductase"/>
    <property type="match status" value="2"/>
</dbReference>
<dbReference type="Proteomes" id="UP001215280">
    <property type="component" value="Unassembled WGS sequence"/>
</dbReference>
<keyword evidence="2" id="KW-0521">NADP</keyword>
<evidence type="ECO:0000313" key="5">
    <source>
        <dbReference type="Proteomes" id="UP001215280"/>
    </source>
</evidence>
<keyword evidence="5" id="KW-1185">Reference proteome</keyword>
<dbReference type="PROSITE" id="PS00061">
    <property type="entry name" value="ADH_SHORT"/>
    <property type="match status" value="2"/>
</dbReference>
<feature type="region of interest" description="Disordered" evidence="3">
    <location>
        <begin position="267"/>
        <end position="297"/>
    </location>
</feature>
<dbReference type="SUPFAM" id="SSF51735">
    <property type="entry name" value="NAD(P)-binding Rossmann-fold domains"/>
    <property type="match status" value="2"/>
</dbReference>
<dbReference type="PRINTS" id="PR00080">
    <property type="entry name" value="SDRFAMILY"/>
</dbReference>
<evidence type="ECO:0000256" key="1">
    <source>
        <dbReference type="ARBA" id="ARBA00006484"/>
    </source>
</evidence>
<dbReference type="GO" id="GO:0016616">
    <property type="term" value="F:oxidoreductase activity, acting on the CH-OH group of donors, NAD or NADP as acceptor"/>
    <property type="evidence" value="ECO:0007669"/>
    <property type="project" value="TreeGrafter"/>
</dbReference>
<evidence type="ECO:0000256" key="3">
    <source>
        <dbReference type="SAM" id="MobiDB-lite"/>
    </source>
</evidence>
<name>A0AAD7HLP8_9AGAR</name>
<organism evidence="4 5">
    <name type="scientific">Mycena maculata</name>
    <dbReference type="NCBI Taxonomy" id="230809"/>
    <lineage>
        <taxon>Eukaryota</taxon>
        <taxon>Fungi</taxon>
        <taxon>Dikarya</taxon>
        <taxon>Basidiomycota</taxon>
        <taxon>Agaricomycotina</taxon>
        <taxon>Agaricomycetes</taxon>
        <taxon>Agaricomycetidae</taxon>
        <taxon>Agaricales</taxon>
        <taxon>Marasmiineae</taxon>
        <taxon>Mycenaceae</taxon>
        <taxon>Mycena</taxon>
    </lineage>
</organism>
<dbReference type="InterPro" id="IPR002347">
    <property type="entry name" value="SDR_fam"/>
</dbReference>
<dbReference type="Gene3D" id="3.40.50.720">
    <property type="entry name" value="NAD(P)-binding Rossmann-like Domain"/>
    <property type="match status" value="2"/>
</dbReference>
<comment type="similarity">
    <text evidence="1">Belongs to the short-chain dehydrogenases/reductases (SDR) family.</text>
</comment>
<dbReference type="Pfam" id="PF13561">
    <property type="entry name" value="adh_short_C2"/>
    <property type="match status" value="1"/>
</dbReference>
<dbReference type="InterPro" id="IPR020904">
    <property type="entry name" value="Sc_DH/Rdtase_CS"/>
</dbReference>